<proteinExistence type="predicted"/>
<dbReference type="EMBL" id="VCPC01000002">
    <property type="protein sequence ID" value="TMV13584.1"/>
    <property type="molecule type" value="Genomic_DNA"/>
</dbReference>
<name>A0ABY2XCC0_9RHOB</name>
<protein>
    <submittedName>
        <fullName evidence="1">Uncharacterized protein</fullName>
    </submittedName>
</protein>
<gene>
    <name evidence="1" type="ORF">FGK64_12680</name>
</gene>
<sequence length="81" mass="9105">MALSSTSGVKTVEAVSTSPRYDVGDHLPRGQYYMLMNRSYYGLPPIDGYWRYYEVENRVLKVHPDTLEVLGDATGLTNAAF</sequence>
<dbReference type="RefSeq" id="WP_138864138.1">
    <property type="nucleotide sequence ID" value="NZ_VCPC01000002.1"/>
</dbReference>
<reference evidence="1 2" key="1">
    <citation type="submission" date="2019-05" db="EMBL/GenBank/DDBJ databases">
        <title>Marivita sp. nov. isolated from sea sediment.</title>
        <authorList>
            <person name="Kim W."/>
        </authorList>
    </citation>
    <scope>NUCLEOTIDE SEQUENCE [LARGE SCALE GENOMIC DNA]</scope>
    <source>
        <strain evidence="1 2">CAU 1492</strain>
    </source>
</reference>
<evidence type="ECO:0000313" key="2">
    <source>
        <dbReference type="Proteomes" id="UP001191082"/>
    </source>
</evidence>
<accession>A0ABY2XCC0</accession>
<organism evidence="1 2">
    <name type="scientific">Arenibacterium halophilum</name>
    <dbReference type="NCBI Taxonomy" id="2583821"/>
    <lineage>
        <taxon>Bacteria</taxon>
        <taxon>Pseudomonadati</taxon>
        <taxon>Pseudomonadota</taxon>
        <taxon>Alphaproteobacteria</taxon>
        <taxon>Rhodobacterales</taxon>
        <taxon>Paracoccaceae</taxon>
        <taxon>Arenibacterium</taxon>
    </lineage>
</organism>
<evidence type="ECO:0000313" key="1">
    <source>
        <dbReference type="EMBL" id="TMV13584.1"/>
    </source>
</evidence>
<dbReference type="Proteomes" id="UP001191082">
    <property type="component" value="Unassembled WGS sequence"/>
</dbReference>
<keyword evidence="2" id="KW-1185">Reference proteome</keyword>
<comment type="caution">
    <text evidence="1">The sequence shown here is derived from an EMBL/GenBank/DDBJ whole genome shotgun (WGS) entry which is preliminary data.</text>
</comment>